<name>A0A480A7C8_9CYAN</name>
<keyword evidence="2" id="KW-1185">Reference proteome</keyword>
<comment type="caution">
    <text evidence="1">The sequence shown here is derived from an EMBL/GenBank/DDBJ whole genome shotgun (WGS) entry which is preliminary data.</text>
</comment>
<gene>
    <name evidence="1" type="ORF">SR1949_42230</name>
</gene>
<reference evidence="2" key="1">
    <citation type="submission" date="2019-02" db="EMBL/GenBank/DDBJ databases">
        <title>Draft genome sequence of Sphaerospermopsis reniformis NIES-1949.</title>
        <authorList>
            <person name="Yamaguchi H."/>
            <person name="Suzuki S."/>
            <person name="Kawachi M."/>
        </authorList>
    </citation>
    <scope>NUCLEOTIDE SEQUENCE [LARGE SCALE GENOMIC DNA]</scope>
    <source>
        <strain evidence="2">NIES-1949</strain>
    </source>
</reference>
<accession>A0A480A7C8</accession>
<organism evidence="1 2">
    <name type="scientific">Sphaerospermopsis reniformis</name>
    <dbReference type="NCBI Taxonomy" id="531300"/>
    <lineage>
        <taxon>Bacteria</taxon>
        <taxon>Bacillati</taxon>
        <taxon>Cyanobacteriota</taxon>
        <taxon>Cyanophyceae</taxon>
        <taxon>Nostocales</taxon>
        <taxon>Aphanizomenonaceae</taxon>
        <taxon>Sphaerospermopsis</taxon>
    </lineage>
</organism>
<dbReference type="AlphaFoldDB" id="A0A480A7C8"/>
<evidence type="ECO:0000313" key="1">
    <source>
        <dbReference type="EMBL" id="GCL39101.1"/>
    </source>
</evidence>
<dbReference type="EMBL" id="BJCE01000208">
    <property type="protein sequence ID" value="GCL39101.1"/>
    <property type="molecule type" value="Genomic_DNA"/>
</dbReference>
<proteinExistence type="predicted"/>
<protein>
    <submittedName>
        <fullName evidence="1">Uncharacterized protein</fullName>
    </submittedName>
</protein>
<dbReference type="RefSeq" id="WP_137668796.1">
    <property type="nucleotide sequence ID" value="NZ_BJCE01000208.1"/>
</dbReference>
<evidence type="ECO:0000313" key="2">
    <source>
        <dbReference type="Proteomes" id="UP000300142"/>
    </source>
</evidence>
<sequence length="269" mass="30739">MPSRKDFLSNPYIQMREVAQNLIDELRISTNNFQVFEADYINKNPRMLPIFQRLINVRSKSELKKRVGNVSDNSISKPAAKRLADILNSNTTNKNIDDQEILQGLETTLEGIVRDLVGRVLLESIVATALDEANVPYKREKEYKYLEGVIYNFRSDFVVPDENEPKAFIEVRKSSSRHASLYAKDKMFSAINWKGKNKDILAILIVDGEWTAETLRIMANVFDYVVPIKAVSSVANSIAEYLQGDKSKLKWVIDFSIKPANEEVMLEDE</sequence>
<dbReference type="Proteomes" id="UP000300142">
    <property type="component" value="Unassembled WGS sequence"/>
</dbReference>